<organism evidence="1 2">
    <name type="scientific">Panagrolaimus sp. PS1159</name>
    <dbReference type="NCBI Taxonomy" id="55785"/>
    <lineage>
        <taxon>Eukaryota</taxon>
        <taxon>Metazoa</taxon>
        <taxon>Ecdysozoa</taxon>
        <taxon>Nematoda</taxon>
        <taxon>Chromadorea</taxon>
        <taxon>Rhabditida</taxon>
        <taxon>Tylenchina</taxon>
        <taxon>Panagrolaimomorpha</taxon>
        <taxon>Panagrolaimoidea</taxon>
        <taxon>Panagrolaimidae</taxon>
        <taxon>Panagrolaimus</taxon>
    </lineage>
</organism>
<evidence type="ECO:0000313" key="2">
    <source>
        <dbReference type="WBParaSite" id="PS1159_v2.g5557.t1"/>
    </source>
</evidence>
<name>A0AC35GJA0_9BILA</name>
<protein>
    <submittedName>
        <fullName evidence="2">Uncharacterized protein</fullName>
    </submittedName>
</protein>
<accession>A0AC35GJA0</accession>
<dbReference type="WBParaSite" id="PS1159_v2.g5557.t1">
    <property type="protein sequence ID" value="PS1159_v2.g5557.t1"/>
    <property type="gene ID" value="PS1159_v2.g5557"/>
</dbReference>
<evidence type="ECO:0000313" key="1">
    <source>
        <dbReference type="Proteomes" id="UP000887580"/>
    </source>
</evidence>
<dbReference type="Proteomes" id="UP000887580">
    <property type="component" value="Unplaced"/>
</dbReference>
<sequence length="196" mass="22396">MNFKVFLLIFIGFLNSLQHVSAASCLSSDISNINKCYNDYLTALRIDPSSTFEYYYQYVRNNYLLVSWNGVNQLCNTFGKLQFCINKDCMNLGDFKKVATYGGNSANDYIGNYYAFEYMCSSEGNLRYKNSYECLKSNSEIIGKNCGSFGNDCFSRKIENKCIVNNAKEYCGTEAYIYTNNSLSTILCHSRPECCY</sequence>
<proteinExistence type="predicted"/>
<reference evidence="2" key="1">
    <citation type="submission" date="2022-11" db="UniProtKB">
        <authorList>
            <consortium name="WormBaseParasite"/>
        </authorList>
    </citation>
    <scope>IDENTIFICATION</scope>
</reference>